<reference evidence="2" key="1">
    <citation type="submission" date="2020-04" db="EMBL/GenBank/DDBJ databases">
        <title>Draft genome resource of the tomato pathogen Pseudocercospora fuligena.</title>
        <authorList>
            <person name="Zaccaron A."/>
        </authorList>
    </citation>
    <scope>NUCLEOTIDE SEQUENCE</scope>
    <source>
        <strain evidence="2">PF001</strain>
    </source>
</reference>
<sequence length="535" mass="59825">MPKKRTYNFRNLEGSSSGKANASNDGANKASTVNERLGELRRLEGKDAAKKKAELAQLSETQRSVLPPELSAMLGLPQSAPPKPKRGVRSRMPDRTPGPPPPTSWRKTPGWSRVLALRNGTRRFKKAAGADHDRSRPKQLMRFARMTGEETGRIDQRPPSLLHLALKSAAESWHLFDAEDLPMLAEMPLALRLRLLSHLGFYGPSIDANVLDALTKDRDPVLAMDLAGLIGHGSLTVGKVVKLAKQQSSSKELEATSDDVVESWDQEETLETALSRTILTTRFSQLARLSLSHPPPGVSWKDLLSLSKHIPALTHLSLAYWPRPTLTPNMATATVSSQNSPDITAGGSHFYSAMDEDMYEPASILRTLSSHLLRLTWLDLEGCTEWVPALAFHQDANAIRRQHDLQLGNEWTEISAVTSMFIKNWTNLTYINCAQGWLPSVSSMHSLPRQTMPYMHRQIVAKFEETQDAVTLPQPEEEVSTLVAQHKAERWIELEDRAFAAERRINALRRTSNVKQVDFDHGWDKDKSLVLRRST</sequence>
<dbReference type="AlphaFoldDB" id="A0A8H6VE40"/>
<feature type="compositionally biased region" description="Polar residues" evidence="1">
    <location>
        <begin position="13"/>
        <end position="34"/>
    </location>
</feature>
<keyword evidence="3" id="KW-1185">Reference proteome</keyword>
<evidence type="ECO:0000256" key="1">
    <source>
        <dbReference type="SAM" id="MobiDB-lite"/>
    </source>
</evidence>
<feature type="region of interest" description="Disordered" evidence="1">
    <location>
        <begin position="1"/>
        <end position="109"/>
    </location>
</feature>
<comment type="caution">
    <text evidence="2">The sequence shown here is derived from an EMBL/GenBank/DDBJ whole genome shotgun (WGS) entry which is preliminary data.</text>
</comment>
<dbReference type="EMBL" id="JABCIY010000204">
    <property type="protein sequence ID" value="KAF7188938.1"/>
    <property type="molecule type" value="Genomic_DNA"/>
</dbReference>
<feature type="compositionally biased region" description="Basic and acidic residues" evidence="1">
    <location>
        <begin position="36"/>
        <end position="54"/>
    </location>
</feature>
<evidence type="ECO:0000313" key="2">
    <source>
        <dbReference type="EMBL" id="KAF7188938.1"/>
    </source>
</evidence>
<dbReference type="OrthoDB" id="193467at2759"/>
<accession>A0A8H6VE40</accession>
<protein>
    <submittedName>
        <fullName evidence="2">Uncharacterized protein</fullName>
    </submittedName>
</protein>
<evidence type="ECO:0000313" key="3">
    <source>
        <dbReference type="Proteomes" id="UP000660729"/>
    </source>
</evidence>
<proteinExistence type="predicted"/>
<organism evidence="2 3">
    <name type="scientific">Pseudocercospora fuligena</name>
    <dbReference type="NCBI Taxonomy" id="685502"/>
    <lineage>
        <taxon>Eukaryota</taxon>
        <taxon>Fungi</taxon>
        <taxon>Dikarya</taxon>
        <taxon>Ascomycota</taxon>
        <taxon>Pezizomycotina</taxon>
        <taxon>Dothideomycetes</taxon>
        <taxon>Dothideomycetidae</taxon>
        <taxon>Mycosphaerellales</taxon>
        <taxon>Mycosphaerellaceae</taxon>
        <taxon>Pseudocercospora</taxon>
    </lineage>
</organism>
<dbReference type="Proteomes" id="UP000660729">
    <property type="component" value="Unassembled WGS sequence"/>
</dbReference>
<gene>
    <name evidence="2" type="ORF">HII31_09861</name>
</gene>
<name>A0A8H6VE40_9PEZI</name>